<dbReference type="Proteomes" id="UP000648873">
    <property type="component" value="Unassembled WGS sequence"/>
</dbReference>
<proteinExistence type="predicted"/>
<keyword evidence="1" id="KW-0175">Coiled coil</keyword>
<accession>A0ABR8GG40</accession>
<feature type="compositionally biased region" description="Basic and acidic residues" evidence="2">
    <location>
        <begin position="13"/>
        <end position="26"/>
    </location>
</feature>
<name>A0ABR8GG40_MICVR</name>
<protein>
    <submittedName>
        <fullName evidence="4">50S ribosome-binding GTPase</fullName>
    </submittedName>
</protein>
<evidence type="ECO:0000313" key="4">
    <source>
        <dbReference type="EMBL" id="MBD2602265.1"/>
    </source>
</evidence>
<organism evidence="4 5">
    <name type="scientific">Microcystis viridis FACHB-1342</name>
    <dbReference type="NCBI Taxonomy" id="2692900"/>
    <lineage>
        <taxon>Bacteria</taxon>
        <taxon>Bacillati</taxon>
        <taxon>Cyanobacteriota</taxon>
        <taxon>Cyanophyceae</taxon>
        <taxon>Oscillatoriophycideae</taxon>
        <taxon>Chroococcales</taxon>
        <taxon>Microcystaceae</taxon>
        <taxon>Microcystis</taxon>
    </lineage>
</organism>
<dbReference type="Pfam" id="PF01926">
    <property type="entry name" value="MMR_HSR1"/>
    <property type="match status" value="1"/>
</dbReference>
<feature type="region of interest" description="Disordered" evidence="2">
    <location>
        <begin position="1"/>
        <end position="26"/>
    </location>
</feature>
<sequence>MVSSGNNAWSASENRKSSESISRLNRDSSEEIARLSRKHSAELQYNQLKFSVLQQRENQEFQRELAELNHERAKEIEAFRAQVNFAINQKNLDFQKWRFEQEKKIQYDILQLQQDFQRDLTQIQHQNALIQMRERLREDKSPIHNPAFDILENSFAHRVMPLQVLISPPQLNYDPKTGKPYISGVEDTLAEEIHQFLRQGYAGNQKWPVQFLNGNWISNSQGGNAALLSLHSQLKNIPVLILDTKIPFDELNFSVGYWFSGDVSFTRSSILSSQSVSHLLHESAKKRALKWEEKREKIKASGKDEAYIKALGKVDEENLQIYYQELAEIAELKQIGVTDLPIRKEYKITEEDYKTFYRYLAVWHCLAIGLYADILFLGNSWENTPLLPSLIPYLLEKYRDNPLLTSEFWQEAISSIVKVYGEFYNSLRSDFAYCGHEIRMELALSLANLPSEYRCLALEQGNKAFSDWLRANDAPSDKVFDLDNDADCQLLKRIIYQEDKPFLESLKLLLDKVKDVDRIDGSQSAGIKSLIAGWEFLDRLGIISNVSMMEFEKSPKITDPNSKKCDNISETDIKNQNTYTGEPTMNSNKENQQATEILKSLQRLFSDRPEVLRLLDPSNLDPDRIAGEVILDNYRNQEGFASTVNLYVTGRTGAGKTSLGNTIFDSKQKAMKSTGYMNCTDDVGCFQSANNLKYFDLPGVASKQDFENINRAALGIDQIFSKRRPTAPITQFTLSDYTDYQSTNKAKQETILVEEWQSTQNQLINGADVILYVIAPHAGFVNDDEDYLYDLLSTQKKKRGSSNVIIALNLHLNKNGSPKYTKENIEDVHKMITNIYNEVYRDHITKPVIIEINSLTGLGADKIAEEICKLLPADKLGKMEEVLGDKLKEKARMVRSKKFREALIYIASRLATFKVDQSFDNSSDIVLGSYAAVYSYSSRVFKKEVPNGENAYGVVSDFAGQTKESRTEKETVPIPIIETIEKFKTISEPVFGNIEEVSQTIVEENEEIVETKRDGFWGLDQKIRGSRVDKVKQPKVIEVKTTRYQQIGTKHTEVSDGYQTAVTGYNDRIVGLKHLKGGYDIIKGILAIGLGIESLPDENTGNFNHIYEAGEKEVNLKIGNLKSRIEQIISNSDSKKAENEIISILMQALL</sequence>
<keyword evidence="5" id="KW-1185">Reference proteome</keyword>
<dbReference type="EMBL" id="JACJSV010000072">
    <property type="protein sequence ID" value="MBD2602265.1"/>
    <property type="molecule type" value="Genomic_DNA"/>
</dbReference>
<comment type="caution">
    <text evidence="4">The sequence shown here is derived from an EMBL/GenBank/DDBJ whole genome shotgun (WGS) entry which is preliminary data.</text>
</comment>
<dbReference type="SUPFAM" id="SSF52540">
    <property type="entry name" value="P-loop containing nucleoside triphosphate hydrolases"/>
    <property type="match status" value="1"/>
</dbReference>
<gene>
    <name evidence="4" type="ORF">H6G40_19050</name>
</gene>
<dbReference type="InterPro" id="IPR027417">
    <property type="entry name" value="P-loop_NTPase"/>
</dbReference>
<feature type="domain" description="G" evidence="3">
    <location>
        <begin position="647"/>
        <end position="794"/>
    </location>
</feature>
<reference evidence="4 5" key="1">
    <citation type="journal article" date="2020" name="ISME J.">
        <title>Comparative genomics reveals insights into cyanobacterial evolution and habitat adaptation.</title>
        <authorList>
            <person name="Chen M.Y."/>
            <person name="Teng W.K."/>
            <person name="Zhao L."/>
            <person name="Hu C.X."/>
            <person name="Zhou Y.K."/>
            <person name="Han B.P."/>
            <person name="Song L.R."/>
            <person name="Shu W.S."/>
        </authorList>
    </citation>
    <scope>NUCLEOTIDE SEQUENCE [LARGE SCALE GENOMIC DNA]</scope>
    <source>
        <strain evidence="4 5">FACHB-1342</strain>
    </source>
</reference>
<dbReference type="Gene3D" id="3.40.50.300">
    <property type="entry name" value="P-loop containing nucleotide triphosphate hydrolases"/>
    <property type="match status" value="1"/>
</dbReference>
<dbReference type="InterPro" id="IPR006073">
    <property type="entry name" value="GTP-bd"/>
</dbReference>
<evidence type="ECO:0000259" key="3">
    <source>
        <dbReference type="Pfam" id="PF01926"/>
    </source>
</evidence>
<evidence type="ECO:0000313" key="5">
    <source>
        <dbReference type="Proteomes" id="UP000648873"/>
    </source>
</evidence>
<evidence type="ECO:0000256" key="1">
    <source>
        <dbReference type="SAM" id="Coils"/>
    </source>
</evidence>
<feature type="coiled-coil region" evidence="1">
    <location>
        <begin position="51"/>
        <end position="78"/>
    </location>
</feature>
<feature type="compositionally biased region" description="Polar residues" evidence="2">
    <location>
        <begin position="1"/>
        <end position="12"/>
    </location>
</feature>
<evidence type="ECO:0000256" key="2">
    <source>
        <dbReference type="SAM" id="MobiDB-lite"/>
    </source>
</evidence>